<keyword evidence="5" id="KW-1185">Reference proteome</keyword>
<dbReference type="AlphaFoldDB" id="A0A0K6IJX8"/>
<reference evidence="5" key="1">
    <citation type="submission" date="2015-08" db="EMBL/GenBank/DDBJ databases">
        <authorList>
            <person name="Varghese N."/>
        </authorList>
    </citation>
    <scope>NUCLEOTIDE SEQUENCE [LARGE SCALE GENOMIC DNA]</scope>
    <source>
        <strain evidence="5">JCM 18476</strain>
    </source>
</reference>
<protein>
    <submittedName>
        <fullName evidence="4">Murein tripeptide amidase MpaA</fullName>
    </submittedName>
</protein>
<dbReference type="Gene3D" id="2.60.40.3120">
    <property type="match status" value="1"/>
</dbReference>
<evidence type="ECO:0000256" key="2">
    <source>
        <dbReference type="PROSITE-ProRule" id="PRU01379"/>
    </source>
</evidence>
<dbReference type="PANTHER" id="PTHR12756">
    <property type="entry name" value="CYTOSOLIC CARBOXYPEPTIDASE"/>
    <property type="match status" value="1"/>
</dbReference>
<name>A0A0K6IJX8_9GAMM</name>
<dbReference type="InterPro" id="IPR040626">
    <property type="entry name" value="Pepdidase_M14_N"/>
</dbReference>
<feature type="active site" description="Proton donor/acceptor" evidence="2">
    <location>
        <position position="339"/>
    </location>
</feature>
<evidence type="ECO:0000256" key="1">
    <source>
        <dbReference type="ARBA" id="ARBA00001947"/>
    </source>
</evidence>
<proteinExistence type="inferred from homology"/>
<dbReference type="Proteomes" id="UP000182769">
    <property type="component" value="Unassembled WGS sequence"/>
</dbReference>
<comment type="cofactor">
    <cofactor evidence="1">
        <name>Zn(2+)</name>
        <dbReference type="ChEBI" id="CHEBI:29105"/>
    </cofactor>
</comment>
<comment type="similarity">
    <text evidence="2">Belongs to the peptidase M14 family.</text>
</comment>
<feature type="domain" description="Peptidase M14" evidence="3">
    <location>
        <begin position="114"/>
        <end position="365"/>
    </location>
</feature>
<dbReference type="OrthoDB" id="5490902at2"/>
<dbReference type="PANTHER" id="PTHR12756:SF11">
    <property type="entry name" value="CYTOSOLIC CARBOXYPEPTIDASE 1"/>
    <property type="match status" value="1"/>
</dbReference>
<dbReference type="InterPro" id="IPR000834">
    <property type="entry name" value="Peptidase_M14"/>
</dbReference>
<gene>
    <name evidence="4" type="ORF">Ga0061065_103265</name>
</gene>
<dbReference type="SUPFAM" id="SSF53187">
    <property type="entry name" value="Zn-dependent exopeptidases"/>
    <property type="match status" value="1"/>
</dbReference>
<dbReference type="PROSITE" id="PS52035">
    <property type="entry name" value="PEPTIDASE_M14"/>
    <property type="match status" value="1"/>
</dbReference>
<organism evidence="4 5">
    <name type="scientific">Marinomonas fungiae</name>
    <dbReference type="NCBI Taxonomy" id="1137284"/>
    <lineage>
        <taxon>Bacteria</taxon>
        <taxon>Pseudomonadati</taxon>
        <taxon>Pseudomonadota</taxon>
        <taxon>Gammaproteobacteria</taxon>
        <taxon>Oceanospirillales</taxon>
        <taxon>Oceanospirillaceae</taxon>
        <taxon>Marinomonas</taxon>
    </lineage>
</organism>
<dbReference type="EMBL" id="CYHG01000003">
    <property type="protein sequence ID" value="CUB03414.1"/>
    <property type="molecule type" value="Genomic_DNA"/>
</dbReference>
<dbReference type="CDD" id="cd06234">
    <property type="entry name" value="M14_PaCCP-like"/>
    <property type="match status" value="1"/>
</dbReference>
<dbReference type="Gene3D" id="3.40.630.10">
    <property type="entry name" value="Zn peptidases"/>
    <property type="match status" value="1"/>
</dbReference>
<dbReference type="SMART" id="SM00631">
    <property type="entry name" value="Zn_pept"/>
    <property type="match status" value="1"/>
</dbReference>
<dbReference type="GO" id="GO:0006508">
    <property type="term" value="P:proteolysis"/>
    <property type="evidence" value="ECO:0007669"/>
    <property type="project" value="InterPro"/>
</dbReference>
<evidence type="ECO:0000313" key="4">
    <source>
        <dbReference type="EMBL" id="CUB03414.1"/>
    </source>
</evidence>
<sequence>MTSRLKISSFFDGGNIEVIDATEPDNIRVNIPKDTNSDFFQWFYFRLQGGMGEQCIIRFENAADAAFAEGWDGYQAVASYDREHWFRVPTEYVDGVLVVTHTPEQDSVYYAYFAPYSYERHLDMLAWSASNEDCVTHHIGETAEGRDITMLEISKTQGLAKNIWIIARQHPGETMAEWFMEGLLERLFDESHPVARALLEQCRFYIVPNMNPDGGVHGNLRVNSKGVNLNREWKRATQERSPEVLAVQKKMSETGVDLFLDIHGDETLPVNFVDGCEGVPNFDQRMAEMEAIFEEIFTAVSPDFQNEIGYEKVRYGEETLTVASKWVGNTYRCLSLTLEMPFKDNQNLPDEVVGWSPERSKILGADVLYPIYHVVNSEHMKGD</sequence>
<dbReference type="GO" id="GO:0008270">
    <property type="term" value="F:zinc ion binding"/>
    <property type="evidence" value="ECO:0007669"/>
    <property type="project" value="InterPro"/>
</dbReference>
<accession>A0A0K6IJX8</accession>
<dbReference type="GO" id="GO:0004181">
    <property type="term" value="F:metallocarboxypeptidase activity"/>
    <property type="evidence" value="ECO:0007669"/>
    <property type="project" value="InterPro"/>
</dbReference>
<dbReference type="RefSeq" id="WP_055462372.1">
    <property type="nucleotide sequence ID" value="NZ_CYHG01000003.1"/>
</dbReference>
<dbReference type="Pfam" id="PF00246">
    <property type="entry name" value="Peptidase_M14"/>
    <property type="match status" value="1"/>
</dbReference>
<evidence type="ECO:0000259" key="3">
    <source>
        <dbReference type="PROSITE" id="PS52035"/>
    </source>
</evidence>
<dbReference type="STRING" id="1137284.GCA_001418205_01264"/>
<evidence type="ECO:0000313" key="5">
    <source>
        <dbReference type="Proteomes" id="UP000182769"/>
    </source>
</evidence>
<dbReference type="InterPro" id="IPR050821">
    <property type="entry name" value="Cytosolic_carboxypeptidase"/>
</dbReference>
<dbReference type="Pfam" id="PF18027">
    <property type="entry name" value="Pepdidase_M14_N"/>
    <property type="match status" value="1"/>
</dbReference>